<gene>
    <name evidence="1" type="ORF">O0S08_45495</name>
</gene>
<evidence type="ECO:0000313" key="1">
    <source>
        <dbReference type="EMBL" id="WAS93443.1"/>
    </source>
</evidence>
<sequence>MDRRADPLNRSMKGRNGRDVLVAPVLFCGSSDEHLAENPGVIKIATAADPAARF</sequence>
<proteinExistence type="predicted"/>
<name>A0ABY7H2I1_9BACT</name>
<reference evidence="1" key="1">
    <citation type="submission" date="2022-11" db="EMBL/GenBank/DDBJ databases">
        <title>Minimal conservation of predation-associated metabolite biosynthetic gene clusters underscores biosynthetic potential of Myxococcota including descriptions for ten novel species: Archangium lansinium sp. nov., Myxococcus landrumus sp. nov., Nannocystis bai.</title>
        <authorList>
            <person name="Ahearne A."/>
            <person name="Stevens C."/>
            <person name="Dowd S."/>
        </authorList>
    </citation>
    <scope>NUCLEOTIDE SEQUENCE</scope>
    <source>
        <strain evidence="1">Fl3</strain>
    </source>
</reference>
<keyword evidence="2" id="KW-1185">Reference proteome</keyword>
<dbReference type="Proteomes" id="UP001164459">
    <property type="component" value="Chromosome"/>
</dbReference>
<organism evidence="1 2">
    <name type="scientific">Nannocystis punicea</name>
    <dbReference type="NCBI Taxonomy" id="2995304"/>
    <lineage>
        <taxon>Bacteria</taxon>
        <taxon>Pseudomonadati</taxon>
        <taxon>Myxococcota</taxon>
        <taxon>Polyangia</taxon>
        <taxon>Nannocystales</taxon>
        <taxon>Nannocystaceae</taxon>
        <taxon>Nannocystis</taxon>
    </lineage>
</organism>
<accession>A0ABY7H2I1</accession>
<dbReference type="EMBL" id="CP114040">
    <property type="protein sequence ID" value="WAS93443.1"/>
    <property type="molecule type" value="Genomic_DNA"/>
</dbReference>
<protein>
    <submittedName>
        <fullName evidence="1">Uncharacterized protein</fullName>
    </submittedName>
</protein>
<dbReference type="RefSeq" id="WP_269035777.1">
    <property type="nucleotide sequence ID" value="NZ_CP114040.1"/>
</dbReference>
<evidence type="ECO:0000313" key="2">
    <source>
        <dbReference type="Proteomes" id="UP001164459"/>
    </source>
</evidence>